<evidence type="ECO:0000313" key="4">
    <source>
        <dbReference type="Proteomes" id="UP000660554"/>
    </source>
</evidence>
<gene>
    <name evidence="3" type="ORF">Scinn_60100</name>
</gene>
<reference evidence="4" key="1">
    <citation type="submission" date="2020-09" db="EMBL/GenBank/DDBJ databases">
        <title>Whole genome shotgun sequence of Streptomyces cinnamonensis NBRC 15873.</title>
        <authorList>
            <person name="Komaki H."/>
            <person name="Tamura T."/>
        </authorList>
    </citation>
    <scope>NUCLEOTIDE SEQUENCE [LARGE SCALE GENOMIC DNA]</scope>
    <source>
        <strain evidence="4">NBRC 15873</strain>
    </source>
</reference>
<comment type="caution">
    <text evidence="3">The sequence shown here is derived from an EMBL/GenBank/DDBJ whole genome shotgun (WGS) entry which is preliminary data.</text>
</comment>
<evidence type="ECO:0000256" key="1">
    <source>
        <dbReference type="SAM" id="MobiDB-lite"/>
    </source>
</evidence>
<feature type="compositionally biased region" description="Low complexity" evidence="1">
    <location>
        <begin position="38"/>
        <end position="53"/>
    </location>
</feature>
<feature type="chain" id="PRO_5046651225" description="Lipoprotein" evidence="2">
    <location>
        <begin position="30"/>
        <end position="259"/>
    </location>
</feature>
<feature type="region of interest" description="Disordered" evidence="1">
    <location>
        <begin position="28"/>
        <end position="96"/>
    </location>
</feature>
<keyword evidence="2" id="KW-0732">Signal</keyword>
<evidence type="ECO:0008006" key="5">
    <source>
        <dbReference type="Google" id="ProtNLM"/>
    </source>
</evidence>
<dbReference type="Proteomes" id="UP000660554">
    <property type="component" value="Unassembled WGS sequence"/>
</dbReference>
<keyword evidence="4" id="KW-1185">Reference proteome</keyword>
<sequence>MGADPMGRTAVAVAAAGCGLVMVATASCAMPPAPPMSPGAQPAAAAPSYAPSSSPSPEPPSPSVPAPASPSFSPTPPPPPEPPSQSGPAEPVGDGKVTAADLPLLAAVRRASAAAVPDGAVIVINRGPEGAGELAWMPDDRTYCLAVIREARAETSCKPLPKSWARIGIRLVTKGAATGAGTVFFAVVDGGHGPYAYQGATAPGPGTGPVHDATAAFAAGRTLSLLTYERPAGAGTPGDQYICSADNAICFPALDAYVG</sequence>
<evidence type="ECO:0000313" key="3">
    <source>
        <dbReference type="EMBL" id="GHI16547.1"/>
    </source>
</evidence>
<feature type="compositionally biased region" description="Pro residues" evidence="1">
    <location>
        <begin position="54"/>
        <end position="85"/>
    </location>
</feature>
<evidence type="ECO:0000256" key="2">
    <source>
        <dbReference type="SAM" id="SignalP"/>
    </source>
</evidence>
<organism evidence="3 4">
    <name type="scientific">Streptomyces virginiae</name>
    <name type="common">Streptomyces cinnamonensis</name>
    <dbReference type="NCBI Taxonomy" id="1961"/>
    <lineage>
        <taxon>Bacteria</taxon>
        <taxon>Bacillati</taxon>
        <taxon>Actinomycetota</taxon>
        <taxon>Actinomycetes</taxon>
        <taxon>Kitasatosporales</taxon>
        <taxon>Streptomycetaceae</taxon>
        <taxon>Streptomyces</taxon>
    </lineage>
</organism>
<name>A0ABQ3NV05_STRVG</name>
<accession>A0ABQ3NV05</accession>
<protein>
    <recommendedName>
        <fullName evidence="5">Lipoprotein</fullName>
    </recommendedName>
</protein>
<proteinExistence type="predicted"/>
<dbReference type="EMBL" id="BNDV01000016">
    <property type="protein sequence ID" value="GHI16547.1"/>
    <property type="molecule type" value="Genomic_DNA"/>
</dbReference>
<feature type="signal peptide" evidence="2">
    <location>
        <begin position="1"/>
        <end position="29"/>
    </location>
</feature>